<comment type="caution">
    <text evidence="9">The sequence shown here is derived from an EMBL/GenBank/DDBJ whole genome shotgun (WGS) entry which is preliminary data.</text>
</comment>
<evidence type="ECO:0000256" key="6">
    <source>
        <dbReference type="ARBA" id="ARBA00023136"/>
    </source>
</evidence>
<evidence type="ECO:0000313" key="9">
    <source>
        <dbReference type="EMBL" id="MBL0744785.1"/>
    </source>
</evidence>
<feature type="signal peptide" evidence="8">
    <location>
        <begin position="1"/>
        <end position="27"/>
    </location>
</feature>
<dbReference type="InterPro" id="IPR003423">
    <property type="entry name" value="OMP_efflux"/>
</dbReference>
<feature type="chain" id="PRO_5046266339" evidence="8">
    <location>
        <begin position="28"/>
        <end position="446"/>
    </location>
</feature>
<proteinExistence type="inferred from homology"/>
<dbReference type="PANTHER" id="PTHR30026:SF20">
    <property type="entry name" value="OUTER MEMBRANE PROTEIN TOLC"/>
    <property type="match status" value="1"/>
</dbReference>
<protein>
    <submittedName>
        <fullName evidence="9">TolC family protein</fullName>
    </submittedName>
</protein>
<name>A0ABS1KZL1_9BACT</name>
<evidence type="ECO:0000256" key="5">
    <source>
        <dbReference type="ARBA" id="ARBA00022692"/>
    </source>
</evidence>
<evidence type="ECO:0000256" key="4">
    <source>
        <dbReference type="ARBA" id="ARBA00022452"/>
    </source>
</evidence>
<sequence>MHSTRRTQRSLLWLSLAALLLTSTARAQQQPGDSLLTNPTLDKVVTYALEHQPLVQQSILDEAITEKMIQGKLADWYPQINFVYNYQRNIDLQTSIIGGNPIKFGVNNTSAAQFNATQTIFNRDVLLARSTASKVRIQSTQNTSRNKIDVVVNVTKAFYDVLATTQQIKVGEEDIIRLERSLKDATSQYNAGVADKTDYKRATILLANAKATQKTNREMLTYKAEYLKSLMGYPPNSPMDIAYDTLQMENEIALDTTQTISYSNHIDYKLLFTQRELQEANVKYAWWGFIPSLNAFGSYILNYQNNNFGELYNQRYPNSYVGATLLFPIFQGGKRIAKIKEQKYALRRTDWDVKQLQSSLSTEYTRSLASYKSNLASYLALKENVELAKEVYAVIQLQYKSGIRAYLDVTVAETDLRTARINYFNALYQVLASKMDVQKALGQINY</sequence>
<keyword evidence="3" id="KW-0813">Transport</keyword>
<keyword evidence="7" id="KW-0998">Cell outer membrane</keyword>
<dbReference type="EMBL" id="JAERRB010000012">
    <property type="protein sequence ID" value="MBL0744785.1"/>
    <property type="molecule type" value="Genomic_DNA"/>
</dbReference>
<reference evidence="9 10" key="1">
    <citation type="submission" date="2021-01" db="EMBL/GenBank/DDBJ databases">
        <title>Chryseolinea sp. Jin1 Genome sequencing and assembly.</title>
        <authorList>
            <person name="Kim I."/>
        </authorList>
    </citation>
    <scope>NUCLEOTIDE SEQUENCE [LARGE SCALE GENOMIC DNA]</scope>
    <source>
        <strain evidence="9 10">Jin1</strain>
    </source>
</reference>
<keyword evidence="8" id="KW-0732">Signal</keyword>
<dbReference type="InterPro" id="IPR051906">
    <property type="entry name" value="TolC-like"/>
</dbReference>
<evidence type="ECO:0000313" key="10">
    <source>
        <dbReference type="Proteomes" id="UP000613030"/>
    </source>
</evidence>
<evidence type="ECO:0000256" key="8">
    <source>
        <dbReference type="SAM" id="SignalP"/>
    </source>
</evidence>
<keyword evidence="5" id="KW-0812">Transmembrane</keyword>
<gene>
    <name evidence="9" type="ORF">JI741_26360</name>
</gene>
<dbReference type="Gene3D" id="1.20.1600.10">
    <property type="entry name" value="Outer membrane efflux proteins (OEP)"/>
    <property type="match status" value="1"/>
</dbReference>
<evidence type="ECO:0000256" key="2">
    <source>
        <dbReference type="ARBA" id="ARBA00007613"/>
    </source>
</evidence>
<dbReference type="RefSeq" id="WP_202014667.1">
    <property type="nucleotide sequence ID" value="NZ_JAERRB010000012.1"/>
</dbReference>
<keyword evidence="6" id="KW-0472">Membrane</keyword>
<dbReference type="PANTHER" id="PTHR30026">
    <property type="entry name" value="OUTER MEMBRANE PROTEIN TOLC"/>
    <property type="match status" value="1"/>
</dbReference>
<evidence type="ECO:0000256" key="3">
    <source>
        <dbReference type="ARBA" id="ARBA00022448"/>
    </source>
</evidence>
<evidence type="ECO:0000256" key="1">
    <source>
        <dbReference type="ARBA" id="ARBA00004442"/>
    </source>
</evidence>
<comment type="subcellular location">
    <subcellularLocation>
        <location evidence="1">Cell outer membrane</location>
    </subcellularLocation>
</comment>
<comment type="similarity">
    <text evidence="2">Belongs to the outer membrane factor (OMF) (TC 1.B.17) family.</text>
</comment>
<keyword evidence="10" id="KW-1185">Reference proteome</keyword>
<dbReference type="SUPFAM" id="SSF56954">
    <property type="entry name" value="Outer membrane efflux proteins (OEP)"/>
    <property type="match status" value="1"/>
</dbReference>
<dbReference type="Proteomes" id="UP000613030">
    <property type="component" value="Unassembled WGS sequence"/>
</dbReference>
<organism evidence="9 10">
    <name type="scientific">Chryseolinea lacunae</name>
    <dbReference type="NCBI Taxonomy" id="2801331"/>
    <lineage>
        <taxon>Bacteria</taxon>
        <taxon>Pseudomonadati</taxon>
        <taxon>Bacteroidota</taxon>
        <taxon>Cytophagia</taxon>
        <taxon>Cytophagales</taxon>
        <taxon>Fulvivirgaceae</taxon>
        <taxon>Chryseolinea</taxon>
    </lineage>
</organism>
<evidence type="ECO:0000256" key="7">
    <source>
        <dbReference type="ARBA" id="ARBA00023237"/>
    </source>
</evidence>
<dbReference type="Pfam" id="PF02321">
    <property type="entry name" value="OEP"/>
    <property type="match status" value="2"/>
</dbReference>
<keyword evidence="4" id="KW-1134">Transmembrane beta strand</keyword>
<accession>A0ABS1KZL1</accession>